<organism evidence="2 3">
    <name type="scientific">Macrostomum lignano</name>
    <dbReference type="NCBI Taxonomy" id="282301"/>
    <lineage>
        <taxon>Eukaryota</taxon>
        <taxon>Metazoa</taxon>
        <taxon>Spiralia</taxon>
        <taxon>Lophotrochozoa</taxon>
        <taxon>Platyhelminthes</taxon>
        <taxon>Rhabditophora</taxon>
        <taxon>Macrostomorpha</taxon>
        <taxon>Macrostomida</taxon>
        <taxon>Macrostomidae</taxon>
        <taxon>Macrostomum</taxon>
    </lineage>
</organism>
<reference evidence="2 3" key="1">
    <citation type="submission" date="2017-06" db="EMBL/GenBank/DDBJ databases">
        <title>A platform for efficient transgenesis in Macrostomum lignano, a flatworm model organism for stem cell research.</title>
        <authorList>
            <person name="Berezikov E."/>
        </authorList>
    </citation>
    <scope>NUCLEOTIDE SEQUENCE [LARGE SCALE GENOMIC DNA]</scope>
    <source>
        <strain evidence="2">DV1</strain>
        <tissue evidence="2">Whole organism</tissue>
    </source>
</reference>
<gene>
    <name evidence="2" type="ORF">BOX15_Mlig004453g3</name>
</gene>
<evidence type="ECO:0000256" key="1">
    <source>
        <dbReference type="SAM" id="MobiDB-lite"/>
    </source>
</evidence>
<feature type="compositionally biased region" description="Basic residues" evidence="1">
    <location>
        <begin position="149"/>
        <end position="163"/>
    </location>
</feature>
<feature type="compositionally biased region" description="Pro residues" evidence="1">
    <location>
        <begin position="120"/>
        <end position="133"/>
    </location>
</feature>
<proteinExistence type="predicted"/>
<accession>A0A267FXG0</accession>
<keyword evidence="3" id="KW-1185">Reference proteome</keyword>
<evidence type="ECO:0000313" key="3">
    <source>
        <dbReference type="Proteomes" id="UP000215902"/>
    </source>
</evidence>
<comment type="caution">
    <text evidence="2">The sequence shown here is derived from an EMBL/GenBank/DDBJ whole genome shotgun (WGS) entry which is preliminary data.</text>
</comment>
<feature type="compositionally biased region" description="Low complexity" evidence="1">
    <location>
        <begin position="134"/>
        <end position="143"/>
    </location>
</feature>
<dbReference type="EMBL" id="NIVC01000731">
    <property type="protein sequence ID" value="PAA77642.1"/>
    <property type="molecule type" value="Genomic_DNA"/>
</dbReference>
<sequence>MDYCLVEVSTAVSDAELRSLNLTPAFDQPEPTSAPSAAPVSLVNQDGSAAAASAGGAVHLRMPERWVLERLQPVCRPLVLSEVTGDTTAAAAAATDSPRWRSLRQVAAVCRLRRRFLKPQPLPVKAPPPPPLPQETTPQAAAEPEADKAKKKKKKQDKKRTHRISGEDEVATQVYRQVYS</sequence>
<feature type="region of interest" description="Disordered" evidence="1">
    <location>
        <begin position="120"/>
        <end position="180"/>
    </location>
</feature>
<protein>
    <submittedName>
        <fullName evidence="2">Uncharacterized protein</fullName>
    </submittedName>
</protein>
<dbReference type="AlphaFoldDB" id="A0A267FXG0"/>
<name>A0A267FXG0_9PLAT</name>
<evidence type="ECO:0000313" key="2">
    <source>
        <dbReference type="EMBL" id="PAA77642.1"/>
    </source>
</evidence>
<dbReference type="Proteomes" id="UP000215902">
    <property type="component" value="Unassembled WGS sequence"/>
</dbReference>